<feature type="transmembrane region" description="Helical" evidence="1">
    <location>
        <begin position="136"/>
        <end position="167"/>
    </location>
</feature>
<keyword evidence="5" id="KW-1185">Reference proteome</keyword>
<dbReference type="EMBL" id="CAXDID020000213">
    <property type="protein sequence ID" value="CAL6057138.1"/>
    <property type="molecule type" value="Genomic_DNA"/>
</dbReference>
<keyword evidence="1" id="KW-1133">Transmembrane helix</keyword>
<keyword evidence="1" id="KW-0472">Membrane</keyword>
<gene>
    <name evidence="2" type="ORF">HINF_LOCUS27786</name>
    <name evidence="3" type="ORF">HINF_LOCUS47360</name>
    <name evidence="4" type="ORF">HINF_LOCUS56538</name>
</gene>
<comment type="caution">
    <text evidence="2">The sequence shown here is derived from an EMBL/GenBank/DDBJ whole genome shotgun (WGS) entry which is preliminary data.</text>
</comment>
<evidence type="ECO:0000313" key="4">
    <source>
        <dbReference type="EMBL" id="CAL6074216.1"/>
    </source>
</evidence>
<proteinExistence type="predicted"/>
<evidence type="ECO:0000313" key="3">
    <source>
        <dbReference type="EMBL" id="CAL6057138.1"/>
    </source>
</evidence>
<organism evidence="2">
    <name type="scientific">Hexamita inflata</name>
    <dbReference type="NCBI Taxonomy" id="28002"/>
    <lineage>
        <taxon>Eukaryota</taxon>
        <taxon>Metamonada</taxon>
        <taxon>Diplomonadida</taxon>
        <taxon>Hexamitidae</taxon>
        <taxon>Hexamitinae</taxon>
        <taxon>Hexamita</taxon>
    </lineage>
</organism>
<dbReference type="EMBL" id="CAXDID020000306">
    <property type="protein sequence ID" value="CAL6074216.1"/>
    <property type="molecule type" value="Genomic_DNA"/>
</dbReference>
<protein>
    <submittedName>
        <fullName evidence="3">Hypothetical_protein</fullName>
    </submittedName>
</protein>
<dbReference type="EMBL" id="CATOUU010000674">
    <property type="protein sequence ID" value="CAI9940141.1"/>
    <property type="molecule type" value="Genomic_DNA"/>
</dbReference>
<evidence type="ECO:0000256" key="1">
    <source>
        <dbReference type="SAM" id="Phobius"/>
    </source>
</evidence>
<reference evidence="3 5" key="2">
    <citation type="submission" date="2024-07" db="EMBL/GenBank/DDBJ databases">
        <authorList>
            <person name="Akdeniz Z."/>
        </authorList>
    </citation>
    <scope>NUCLEOTIDE SEQUENCE [LARGE SCALE GENOMIC DNA]</scope>
</reference>
<sequence length="181" mass="20913">MKIKHYLLISAPIIIILSLLVSLECIETSSPLYLASQDATQKIELASMDLLYKQTDFDYKILRNEKHCQALYYLKENDVEYTCYYFNISETACTNLPMTYTGEIIKFVKTTPYKQNLLVQSNCMVVPTAEYISTSFYFLGMIEFGVLFLALSLSIITTLIIVCFCWLDQERFENSAFTSIR</sequence>
<keyword evidence="1" id="KW-0812">Transmembrane</keyword>
<dbReference type="AlphaFoldDB" id="A0AA86PJA5"/>
<accession>A0AA86PJA5</accession>
<reference evidence="2" key="1">
    <citation type="submission" date="2023-06" db="EMBL/GenBank/DDBJ databases">
        <authorList>
            <person name="Kurt Z."/>
        </authorList>
    </citation>
    <scope>NUCLEOTIDE SEQUENCE</scope>
</reference>
<evidence type="ECO:0000313" key="5">
    <source>
        <dbReference type="Proteomes" id="UP001642409"/>
    </source>
</evidence>
<evidence type="ECO:0000313" key="2">
    <source>
        <dbReference type="EMBL" id="CAI9940141.1"/>
    </source>
</evidence>
<dbReference type="Proteomes" id="UP001642409">
    <property type="component" value="Unassembled WGS sequence"/>
</dbReference>
<name>A0AA86PJA5_9EUKA</name>